<dbReference type="PROSITE" id="PS50835">
    <property type="entry name" value="IG_LIKE"/>
    <property type="match status" value="2"/>
</dbReference>
<dbReference type="InParanoid" id="A0A6P9AXL8"/>
<keyword evidence="3" id="KW-0472">Membrane</keyword>
<evidence type="ECO:0000256" key="2">
    <source>
        <dbReference type="ARBA" id="ARBA00023180"/>
    </source>
</evidence>
<dbReference type="Gene3D" id="2.60.40.10">
    <property type="entry name" value="Immunoglobulins"/>
    <property type="match status" value="2"/>
</dbReference>
<dbReference type="Proteomes" id="UP001652622">
    <property type="component" value="Unplaced"/>
</dbReference>
<dbReference type="InterPro" id="IPR003599">
    <property type="entry name" value="Ig_sub"/>
</dbReference>
<evidence type="ECO:0000256" key="3">
    <source>
        <dbReference type="SAM" id="Phobius"/>
    </source>
</evidence>
<evidence type="ECO:0000313" key="5">
    <source>
        <dbReference type="Proteomes" id="UP001652622"/>
    </source>
</evidence>
<accession>A0A6P9AXL8</accession>
<keyword evidence="3" id="KW-0812">Transmembrane</keyword>
<evidence type="ECO:0000313" key="6">
    <source>
        <dbReference type="RefSeq" id="XP_034263333.1"/>
    </source>
</evidence>
<proteinExistence type="predicted"/>
<dbReference type="InterPro" id="IPR036179">
    <property type="entry name" value="Ig-like_dom_sf"/>
</dbReference>
<evidence type="ECO:0000259" key="4">
    <source>
        <dbReference type="PROSITE" id="PS50835"/>
    </source>
</evidence>
<dbReference type="KEGG" id="pgut:117659383"/>
<reference evidence="6" key="1">
    <citation type="submission" date="2025-08" db="UniProtKB">
        <authorList>
            <consortium name="RefSeq"/>
        </authorList>
    </citation>
    <scope>IDENTIFICATION</scope>
    <source>
        <tissue evidence="6">Blood</tissue>
    </source>
</reference>
<dbReference type="Pfam" id="PF07686">
    <property type="entry name" value="V-set"/>
    <property type="match status" value="1"/>
</dbReference>
<dbReference type="OMA" id="QVSFNCS"/>
<feature type="domain" description="Ig-like" evidence="4">
    <location>
        <begin position="11"/>
        <end position="112"/>
    </location>
</feature>
<feature type="transmembrane region" description="Helical" evidence="3">
    <location>
        <begin position="232"/>
        <end position="253"/>
    </location>
</feature>
<dbReference type="InterPro" id="IPR013106">
    <property type="entry name" value="Ig_V-set"/>
</dbReference>
<dbReference type="Pfam" id="PF07654">
    <property type="entry name" value="C1-set"/>
    <property type="match status" value="1"/>
</dbReference>
<keyword evidence="1" id="KW-1015">Disulfide bond</keyword>
<keyword evidence="3" id="KW-1133">Transmembrane helix</keyword>
<sequence length="276" mass="30491">MPFSFSVGGRPSTSHEAVTITAGKTLILTCILSQRDLPGSAEWYKDLGNDRKIILRENDTSSRGVRLVQGSPIDFSVRLNNIGPEDSGTYCCSVVKEGPQSRKFIKTKSVVSVIAHPSQPLLRGPSDSIAVGSQVSFNCSAKEFPTQEITVIWLKDKNEIQPATINFLNYTAEKGILYSMESTVDILLRQEDMGSVLSCQVQHSSLEDPLQQDFLLLGEVVRGSTQNTPTNLWIALFLNKAAVLLLVSFLFLIKVYKCNCARNDFRLSQEARQSGK</sequence>
<name>A0A6P9AXL8_PANGU</name>
<gene>
    <name evidence="6" type="primary">LOC117659383</name>
</gene>
<dbReference type="PANTHER" id="PTHR19971">
    <property type="entry name" value="SIGNAL-REGULATORY PROTEIN BETA"/>
    <property type="match status" value="1"/>
</dbReference>
<protein>
    <submittedName>
        <fullName evidence="6">Signal-regulatory protein beta-1-like</fullName>
    </submittedName>
</protein>
<dbReference type="InterPro" id="IPR051755">
    <property type="entry name" value="Ig-like_CS_Receptor"/>
</dbReference>
<dbReference type="SUPFAM" id="SSF48726">
    <property type="entry name" value="Immunoglobulin"/>
    <property type="match status" value="2"/>
</dbReference>
<keyword evidence="2" id="KW-0325">Glycoprotein</keyword>
<dbReference type="InterPro" id="IPR013783">
    <property type="entry name" value="Ig-like_fold"/>
</dbReference>
<dbReference type="RefSeq" id="XP_034263333.1">
    <property type="nucleotide sequence ID" value="XM_034407442.2"/>
</dbReference>
<dbReference type="AlphaFoldDB" id="A0A6P9AXL8"/>
<dbReference type="InterPro" id="IPR003597">
    <property type="entry name" value="Ig_C1-set"/>
</dbReference>
<dbReference type="GeneID" id="117659383"/>
<feature type="domain" description="Ig-like" evidence="4">
    <location>
        <begin position="117"/>
        <end position="211"/>
    </location>
</feature>
<dbReference type="InterPro" id="IPR007110">
    <property type="entry name" value="Ig-like_dom"/>
</dbReference>
<evidence type="ECO:0000256" key="1">
    <source>
        <dbReference type="ARBA" id="ARBA00023157"/>
    </source>
</evidence>
<dbReference type="SMART" id="SM00409">
    <property type="entry name" value="IG"/>
    <property type="match status" value="1"/>
</dbReference>
<organism evidence="5 6">
    <name type="scientific">Pantherophis guttatus</name>
    <name type="common">Corn snake</name>
    <name type="synonym">Elaphe guttata</name>
    <dbReference type="NCBI Taxonomy" id="94885"/>
    <lineage>
        <taxon>Eukaryota</taxon>
        <taxon>Metazoa</taxon>
        <taxon>Chordata</taxon>
        <taxon>Craniata</taxon>
        <taxon>Vertebrata</taxon>
        <taxon>Euteleostomi</taxon>
        <taxon>Lepidosauria</taxon>
        <taxon>Squamata</taxon>
        <taxon>Bifurcata</taxon>
        <taxon>Unidentata</taxon>
        <taxon>Episquamata</taxon>
        <taxon>Toxicofera</taxon>
        <taxon>Serpentes</taxon>
        <taxon>Colubroidea</taxon>
        <taxon>Colubridae</taxon>
        <taxon>Colubrinae</taxon>
        <taxon>Pantherophis</taxon>
    </lineage>
</organism>
<keyword evidence="5" id="KW-1185">Reference proteome</keyword>